<dbReference type="RefSeq" id="WP_112428433.1">
    <property type="nucleotide sequence ID" value="NZ_MCIF01000002.1"/>
</dbReference>
<keyword evidence="2 4" id="KW-0813">Transport</keyword>
<comment type="similarity">
    <text evidence="1 4">Belongs to the PstS family.</text>
</comment>
<dbReference type="GO" id="GO:0043190">
    <property type="term" value="C:ATP-binding cassette (ABC) transporter complex"/>
    <property type="evidence" value="ECO:0007669"/>
    <property type="project" value="InterPro"/>
</dbReference>
<dbReference type="Gene3D" id="3.40.190.10">
    <property type="entry name" value="Periplasmic binding protein-like II"/>
    <property type="match status" value="2"/>
</dbReference>
<dbReference type="InterPro" id="IPR005673">
    <property type="entry name" value="ABC_phos-bd_PstS"/>
</dbReference>
<evidence type="ECO:0000256" key="4">
    <source>
        <dbReference type="PIRNR" id="PIRNR002756"/>
    </source>
</evidence>
<evidence type="ECO:0000256" key="3">
    <source>
        <dbReference type="ARBA" id="ARBA00022592"/>
    </source>
</evidence>
<dbReference type="Proteomes" id="UP000248706">
    <property type="component" value="Unassembled WGS sequence"/>
</dbReference>
<dbReference type="PIRSF" id="PIRSF002756">
    <property type="entry name" value="PstS"/>
    <property type="match status" value="1"/>
</dbReference>
<dbReference type="EMBL" id="MCIF01000002">
    <property type="protein sequence ID" value="RAQ95583.1"/>
    <property type="molecule type" value="Genomic_DNA"/>
</dbReference>
<dbReference type="CDD" id="cd13565">
    <property type="entry name" value="PBP2_PstS"/>
    <property type="match status" value="1"/>
</dbReference>
<dbReference type="SUPFAM" id="SSF53850">
    <property type="entry name" value="Periplasmic binding protein-like II"/>
    <property type="match status" value="1"/>
</dbReference>
<keyword evidence="3 4" id="KW-0592">Phosphate transport</keyword>
<evidence type="ECO:0000259" key="5">
    <source>
        <dbReference type="Pfam" id="PF12849"/>
    </source>
</evidence>
<gene>
    <name evidence="6" type="ORF">A4R35_08555</name>
</gene>
<evidence type="ECO:0000256" key="2">
    <source>
        <dbReference type="ARBA" id="ARBA00022448"/>
    </source>
</evidence>
<dbReference type="PANTHER" id="PTHR42996">
    <property type="entry name" value="PHOSPHATE-BINDING PROTEIN PSTS"/>
    <property type="match status" value="1"/>
</dbReference>
<dbReference type="InterPro" id="IPR024370">
    <property type="entry name" value="PBP_domain"/>
</dbReference>
<accession>A0A328VIV3</accession>
<dbReference type="GO" id="GO:0042301">
    <property type="term" value="F:phosphate ion binding"/>
    <property type="evidence" value="ECO:0007669"/>
    <property type="project" value="InterPro"/>
</dbReference>
<sequence length="377" mass="39722">MTPFTPSLRHRGRPRLRYLGALLLLGLLALLAACGNSSSGGTTTGSGSTCPSTKQLTGAGSTFDNPLFSKMFQEYPKVQCGINVNYQAVGSGAGINNLLQHIVDFGATDAPMTNDQLNKSTSGPILHIPITIGAVAISYNLSGVSQLKLTGPILAAIYEGKITTWDDPQIKAINGGLNLPHKNITVVHRSDGSGTTSIFTHYLSAVSPDWQSKVGAGTTVNWPTGVGAKGSSGVAGQVKNTDGAIGYVELSYVLANNIPYALLQNAAGKFVAPSLDSAKADAESFSNIPADLRFYIVNGSGDNAYPITGFSWVVVYQNQSNSDKGQALARLLWWMVHDGQQYAQPLNYVPLPDTIVSKDEAQIKAMRCGSSACYSGS</sequence>
<reference evidence="6 7" key="1">
    <citation type="submission" date="2016-08" db="EMBL/GenBank/DDBJ databases">
        <title>Analysis of Carbohydrate Active Enzymes in Thermogemmatispora T81 Reveals Carbohydrate Degradation Ability.</title>
        <authorList>
            <person name="Tomazini A."/>
            <person name="Lal S."/>
            <person name="Stott M."/>
            <person name="Henrissat B."/>
            <person name="Polikarpov I."/>
            <person name="Sparling R."/>
            <person name="Levin D.B."/>
        </authorList>
    </citation>
    <scope>NUCLEOTIDE SEQUENCE [LARGE SCALE GENOMIC DNA]</scope>
    <source>
        <strain evidence="6 7">T81</strain>
    </source>
</reference>
<protein>
    <recommendedName>
        <fullName evidence="4">Phosphate-binding protein</fullName>
    </recommendedName>
</protein>
<feature type="domain" description="PBP" evidence="5">
    <location>
        <begin position="52"/>
        <end position="329"/>
    </location>
</feature>
<dbReference type="GO" id="GO:0035435">
    <property type="term" value="P:phosphate ion transmembrane transport"/>
    <property type="evidence" value="ECO:0007669"/>
    <property type="project" value="InterPro"/>
</dbReference>
<proteinExistence type="inferred from homology"/>
<dbReference type="OrthoDB" id="9790048at2"/>
<evidence type="ECO:0000313" key="6">
    <source>
        <dbReference type="EMBL" id="RAQ95583.1"/>
    </source>
</evidence>
<keyword evidence="7" id="KW-1185">Reference proteome</keyword>
<dbReference type="Pfam" id="PF12849">
    <property type="entry name" value="PBP_like_2"/>
    <property type="match status" value="1"/>
</dbReference>
<dbReference type="InterPro" id="IPR050962">
    <property type="entry name" value="Phosphate-bind_PstS"/>
</dbReference>
<dbReference type="AlphaFoldDB" id="A0A328VIV3"/>
<dbReference type="NCBIfam" id="TIGR00975">
    <property type="entry name" value="3a0107s03"/>
    <property type="match status" value="1"/>
</dbReference>
<evidence type="ECO:0000313" key="7">
    <source>
        <dbReference type="Proteomes" id="UP000248706"/>
    </source>
</evidence>
<comment type="caution">
    <text evidence="6">The sequence shown here is derived from an EMBL/GenBank/DDBJ whole genome shotgun (WGS) entry which is preliminary data.</text>
</comment>
<name>A0A328VIV3_9CHLR</name>
<organism evidence="6 7">
    <name type="scientific">Thermogemmatispora tikiterensis</name>
    <dbReference type="NCBI Taxonomy" id="1825093"/>
    <lineage>
        <taxon>Bacteria</taxon>
        <taxon>Bacillati</taxon>
        <taxon>Chloroflexota</taxon>
        <taxon>Ktedonobacteria</taxon>
        <taxon>Thermogemmatisporales</taxon>
        <taxon>Thermogemmatisporaceae</taxon>
        <taxon>Thermogemmatispora</taxon>
    </lineage>
</organism>
<evidence type="ECO:0000256" key="1">
    <source>
        <dbReference type="ARBA" id="ARBA00008725"/>
    </source>
</evidence>
<dbReference type="PANTHER" id="PTHR42996:SF1">
    <property type="entry name" value="PHOSPHATE-BINDING PROTEIN PSTS"/>
    <property type="match status" value="1"/>
</dbReference>